<dbReference type="EC" id="2.7.1.121" evidence="3"/>
<keyword evidence="6" id="KW-0319">Glycerol metabolism</keyword>
<comment type="subunit">
    <text evidence="7">Homodimer. The dihydroxyacetone kinase complex is composed of a homodimer of DhaM, a homodimer of DhaK and the subunit DhaL.</text>
</comment>
<comment type="catalytic activity">
    <reaction evidence="1">
        <text>dihydroxyacetone + phosphoenolpyruvate = dihydroxyacetone phosphate + pyruvate</text>
        <dbReference type="Rhea" id="RHEA:18381"/>
        <dbReference type="ChEBI" id="CHEBI:15361"/>
        <dbReference type="ChEBI" id="CHEBI:16016"/>
        <dbReference type="ChEBI" id="CHEBI:57642"/>
        <dbReference type="ChEBI" id="CHEBI:58702"/>
        <dbReference type="EC" id="2.7.1.121"/>
    </reaction>
</comment>
<evidence type="ECO:0000256" key="2">
    <source>
        <dbReference type="ARBA" id="ARBA00004745"/>
    </source>
</evidence>
<evidence type="ECO:0000256" key="7">
    <source>
        <dbReference type="ARBA" id="ARBA00046577"/>
    </source>
</evidence>
<gene>
    <name evidence="11" type="ORF">BLL40_11915</name>
</gene>
<dbReference type="Gene3D" id="1.25.40.340">
    <property type="match status" value="1"/>
</dbReference>
<dbReference type="GO" id="GO:0005829">
    <property type="term" value="C:cytosol"/>
    <property type="evidence" value="ECO:0007669"/>
    <property type="project" value="TreeGrafter"/>
</dbReference>
<proteinExistence type="predicted"/>
<evidence type="ECO:0000256" key="6">
    <source>
        <dbReference type="ARBA" id="ARBA00022798"/>
    </source>
</evidence>
<evidence type="ECO:0000256" key="3">
    <source>
        <dbReference type="ARBA" id="ARBA00012095"/>
    </source>
</evidence>
<dbReference type="Pfam" id="PF02734">
    <property type="entry name" value="Dak2"/>
    <property type="match status" value="1"/>
</dbReference>
<evidence type="ECO:0000313" key="12">
    <source>
        <dbReference type="Proteomes" id="UP000186524"/>
    </source>
</evidence>
<comment type="pathway">
    <text evidence="2">Polyol metabolism; glycerol degradation.</text>
</comment>
<evidence type="ECO:0000256" key="8">
    <source>
        <dbReference type="ARBA" id="ARBA00055771"/>
    </source>
</evidence>
<dbReference type="GO" id="GO:0004371">
    <property type="term" value="F:glycerone kinase activity"/>
    <property type="evidence" value="ECO:0007669"/>
    <property type="project" value="InterPro"/>
</dbReference>
<dbReference type="InterPro" id="IPR050861">
    <property type="entry name" value="Dihydroxyacetone_Kinase"/>
</dbReference>
<organism evidence="11 12">
    <name type="scientific">Domibacillus mangrovi</name>
    <dbReference type="NCBI Taxonomy" id="1714354"/>
    <lineage>
        <taxon>Bacteria</taxon>
        <taxon>Bacillati</taxon>
        <taxon>Bacillota</taxon>
        <taxon>Bacilli</taxon>
        <taxon>Bacillales</taxon>
        <taxon>Bacillaceae</taxon>
        <taxon>Domibacillus</taxon>
    </lineage>
</organism>
<name>A0A1Q5P184_9BACI</name>
<evidence type="ECO:0000313" key="11">
    <source>
        <dbReference type="EMBL" id="OKL36030.1"/>
    </source>
</evidence>
<dbReference type="FunFam" id="1.25.40.340:FF:000002">
    <property type="entry name" value="Dihydroxyacetone kinase, L subunit"/>
    <property type="match status" value="1"/>
</dbReference>
<comment type="function">
    <text evidence="8">ADP-binding subunit of the dihydroxyacetone kinase, which is responsible for the phosphoenolpyruvate (PEP)-dependent phosphorylation of dihydroxyacetone. DhaL-ADP is converted to DhaL-ATP via a phosphoryl group transfer from DhaM and transmits it to dihydroxyacetone binds to DhaK.</text>
</comment>
<evidence type="ECO:0000256" key="1">
    <source>
        <dbReference type="ARBA" id="ARBA00001113"/>
    </source>
</evidence>
<evidence type="ECO:0000256" key="5">
    <source>
        <dbReference type="ARBA" id="ARBA00022777"/>
    </source>
</evidence>
<dbReference type="InterPro" id="IPR012737">
    <property type="entry name" value="DhaK_L_YcgS"/>
</dbReference>
<dbReference type="RefSeq" id="WP_073712130.1">
    <property type="nucleotide sequence ID" value="NZ_MRWQ01000010.1"/>
</dbReference>
<dbReference type="PROSITE" id="PS51480">
    <property type="entry name" value="DHAL"/>
    <property type="match status" value="1"/>
</dbReference>
<keyword evidence="4" id="KW-0808">Transferase</keyword>
<keyword evidence="9" id="KW-0175">Coiled coil</keyword>
<dbReference type="PANTHER" id="PTHR28629:SF4">
    <property type="entry name" value="TRIOKINASE_FMN CYCLASE"/>
    <property type="match status" value="1"/>
</dbReference>
<dbReference type="STRING" id="1714354.BLL40_11915"/>
<dbReference type="InterPro" id="IPR004007">
    <property type="entry name" value="DhaL_dom"/>
</dbReference>
<sequence length="201" mass="21666">MKLTVEALRRALLATADAIEQQKDELTDLDREIGDGDHGINMSRGFQGVKKELEAQNSLTDLGELSKLVGMTLIKTVGGASGPLYGTAFVKFATKWKDKQSAEGEDLFAGFKEATEGIKSRGKSQVGQKTMVDIWEPFTAALQTDTSLEKVIDQALADTKAMVATKGRASYFGEETKAVQDPGALSSSILLKNIAEVLLHD</sequence>
<feature type="coiled-coil region" evidence="9">
    <location>
        <begin position="5"/>
        <end position="32"/>
    </location>
</feature>
<dbReference type="GO" id="GO:0047324">
    <property type="term" value="F:phosphoenolpyruvate-glycerone phosphotransferase activity"/>
    <property type="evidence" value="ECO:0007669"/>
    <property type="project" value="UniProtKB-EC"/>
</dbReference>
<comment type="caution">
    <text evidence="11">The sequence shown here is derived from an EMBL/GenBank/DDBJ whole genome shotgun (WGS) entry which is preliminary data.</text>
</comment>
<accession>A0A1Q5P184</accession>
<dbReference type="InterPro" id="IPR036117">
    <property type="entry name" value="DhaL_dom_sf"/>
</dbReference>
<dbReference type="SUPFAM" id="SSF101473">
    <property type="entry name" value="DhaL-like"/>
    <property type="match status" value="1"/>
</dbReference>
<evidence type="ECO:0000256" key="9">
    <source>
        <dbReference type="SAM" id="Coils"/>
    </source>
</evidence>
<dbReference type="Proteomes" id="UP000186524">
    <property type="component" value="Unassembled WGS sequence"/>
</dbReference>
<feature type="domain" description="DhaL" evidence="10">
    <location>
        <begin position="6"/>
        <end position="196"/>
    </location>
</feature>
<reference evidence="11 12" key="1">
    <citation type="submission" date="2016-12" db="EMBL/GenBank/DDBJ databases">
        <title>Domibacillus sp. SAOS 44 whole genome sequencing.</title>
        <authorList>
            <person name="Verma A."/>
            <person name="Krishnamurthi S."/>
        </authorList>
    </citation>
    <scope>NUCLEOTIDE SEQUENCE [LARGE SCALE GENOMIC DNA]</scope>
    <source>
        <strain evidence="11 12">SAOS 44</strain>
    </source>
</reference>
<dbReference type="OrthoDB" id="9800291at2"/>
<keyword evidence="5 11" id="KW-0418">Kinase</keyword>
<protein>
    <recommendedName>
        <fullName evidence="3">phosphoenolpyruvate--glycerone phosphotransferase</fullName>
        <ecNumber evidence="3">2.7.1.121</ecNumber>
    </recommendedName>
</protein>
<evidence type="ECO:0000256" key="4">
    <source>
        <dbReference type="ARBA" id="ARBA00022679"/>
    </source>
</evidence>
<evidence type="ECO:0000259" key="10">
    <source>
        <dbReference type="PROSITE" id="PS51480"/>
    </source>
</evidence>
<dbReference type="EMBL" id="MRWQ01000010">
    <property type="protein sequence ID" value="OKL36030.1"/>
    <property type="molecule type" value="Genomic_DNA"/>
</dbReference>
<dbReference type="PANTHER" id="PTHR28629">
    <property type="entry name" value="TRIOKINASE/FMN CYCLASE"/>
    <property type="match status" value="1"/>
</dbReference>
<dbReference type="GO" id="GO:0019563">
    <property type="term" value="P:glycerol catabolic process"/>
    <property type="evidence" value="ECO:0007669"/>
    <property type="project" value="TreeGrafter"/>
</dbReference>
<dbReference type="SMART" id="SM01120">
    <property type="entry name" value="Dak2"/>
    <property type="match status" value="1"/>
</dbReference>
<keyword evidence="12" id="KW-1185">Reference proteome</keyword>
<dbReference type="NCBIfam" id="TIGR02365">
    <property type="entry name" value="dha_L_ycgS"/>
    <property type="match status" value="1"/>
</dbReference>
<dbReference type="AlphaFoldDB" id="A0A1Q5P184"/>